<evidence type="ECO:0000256" key="1">
    <source>
        <dbReference type="SAM" id="SignalP"/>
    </source>
</evidence>
<dbReference type="GO" id="GO:0005576">
    <property type="term" value="C:extracellular region"/>
    <property type="evidence" value="ECO:0007669"/>
    <property type="project" value="InterPro"/>
</dbReference>
<name>A0A6N6JIS3_9RHOB</name>
<keyword evidence="4" id="KW-1185">Reference proteome</keyword>
<accession>A0A6N6JIS3</accession>
<evidence type="ECO:0000313" key="3">
    <source>
        <dbReference type="EMBL" id="GFE65847.1"/>
    </source>
</evidence>
<feature type="signal peptide" evidence="1">
    <location>
        <begin position="1"/>
        <end position="19"/>
    </location>
</feature>
<keyword evidence="1" id="KW-0732">Signal</keyword>
<feature type="domain" description="Chitin-binding type-2" evidence="2">
    <location>
        <begin position="24"/>
        <end position="49"/>
    </location>
</feature>
<dbReference type="InterPro" id="IPR002557">
    <property type="entry name" value="Chitin-bd_dom"/>
</dbReference>
<sequence length="53" mass="5232">MKIKLALTALALALAPAMAAAEGCSYGQAKNTSCKDGAVWDATSGTCVTTPTG</sequence>
<dbReference type="GO" id="GO:0008061">
    <property type="term" value="F:chitin binding"/>
    <property type="evidence" value="ECO:0007669"/>
    <property type="project" value="InterPro"/>
</dbReference>
<dbReference type="Proteomes" id="UP000436822">
    <property type="component" value="Unassembled WGS sequence"/>
</dbReference>
<feature type="chain" id="PRO_5026809507" description="Chitin-binding type-2 domain-containing protein" evidence="1">
    <location>
        <begin position="20"/>
        <end position="53"/>
    </location>
</feature>
<dbReference type="Pfam" id="PF01607">
    <property type="entry name" value="CBM_14"/>
    <property type="match status" value="1"/>
</dbReference>
<dbReference type="EMBL" id="BLJE01000003">
    <property type="protein sequence ID" value="GFE65847.1"/>
    <property type="molecule type" value="Genomic_DNA"/>
</dbReference>
<gene>
    <name evidence="3" type="ORF">KIN_29210</name>
</gene>
<organism evidence="3 4">
    <name type="scientific">Litoreibacter roseus</name>
    <dbReference type="NCBI Taxonomy" id="2601869"/>
    <lineage>
        <taxon>Bacteria</taxon>
        <taxon>Pseudomonadati</taxon>
        <taxon>Pseudomonadota</taxon>
        <taxon>Alphaproteobacteria</taxon>
        <taxon>Rhodobacterales</taxon>
        <taxon>Roseobacteraceae</taxon>
        <taxon>Litoreibacter</taxon>
    </lineage>
</organism>
<dbReference type="RefSeq" id="WP_159808341.1">
    <property type="nucleotide sequence ID" value="NZ_BLJE01000003.1"/>
</dbReference>
<proteinExistence type="predicted"/>
<dbReference type="AlphaFoldDB" id="A0A6N6JIS3"/>
<evidence type="ECO:0000313" key="4">
    <source>
        <dbReference type="Proteomes" id="UP000436822"/>
    </source>
</evidence>
<reference evidence="3 4" key="1">
    <citation type="submission" date="2019-12" db="EMBL/GenBank/DDBJ databases">
        <title>Litoreibacter badius sp. nov., a novel bacteriochlorophyll a-containing bacterium in the genus Litoreibacter.</title>
        <authorList>
            <person name="Kanamuro M."/>
            <person name="Takabe Y."/>
            <person name="Mori K."/>
            <person name="Takaichi S."/>
            <person name="Hanada S."/>
        </authorList>
    </citation>
    <scope>NUCLEOTIDE SEQUENCE [LARGE SCALE GENOMIC DNA]</scope>
    <source>
        <strain evidence="3 4">K6</strain>
    </source>
</reference>
<evidence type="ECO:0000259" key="2">
    <source>
        <dbReference type="Pfam" id="PF01607"/>
    </source>
</evidence>
<comment type="caution">
    <text evidence="3">The sequence shown here is derived from an EMBL/GenBank/DDBJ whole genome shotgun (WGS) entry which is preliminary data.</text>
</comment>
<protein>
    <recommendedName>
        <fullName evidence="2">Chitin-binding type-2 domain-containing protein</fullName>
    </recommendedName>
</protein>